<evidence type="ECO:0000313" key="1">
    <source>
        <dbReference type="EMBL" id="VDO25953.1"/>
    </source>
</evidence>
<evidence type="ECO:0000313" key="3">
    <source>
        <dbReference type="WBParaSite" id="HPBE_0000252601-mRNA-1"/>
    </source>
</evidence>
<dbReference type="AlphaFoldDB" id="A0A183F8N4"/>
<reference evidence="1 2" key="1">
    <citation type="submission" date="2018-11" db="EMBL/GenBank/DDBJ databases">
        <authorList>
            <consortium name="Pathogen Informatics"/>
        </authorList>
    </citation>
    <scope>NUCLEOTIDE SEQUENCE [LARGE SCALE GENOMIC DNA]</scope>
</reference>
<dbReference type="Proteomes" id="UP000050761">
    <property type="component" value="Unassembled WGS sequence"/>
</dbReference>
<dbReference type="EMBL" id="UZAH01003953">
    <property type="protein sequence ID" value="VDO25953.1"/>
    <property type="molecule type" value="Genomic_DNA"/>
</dbReference>
<gene>
    <name evidence="1" type="ORF">HPBE_LOCUS2527</name>
</gene>
<protein>
    <submittedName>
        <fullName evidence="1 3">Uncharacterized protein</fullName>
    </submittedName>
</protein>
<dbReference type="WBParaSite" id="HPBE_0000252601-mRNA-1">
    <property type="protein sequence ID" value="HPBE_0000252601-mRNA-1"/>
    <property type="gene ID" value="HPBE_0000252601"/>
</dbReference>
<organism evidence="2 3">
    <name type="scientific">Heligmosomoides polygyrus</name>
    <name type="common">Parasitic roundworm</name>
    <dbReference type="NCBI Taxonomy" id="6339"/>
    <lineage>
        <taxon>Eukaryota</taxon>
        <taxon>Metazoa</taxon>
        <taxon>Ecdysozoa</taxon>
        <taxon>Nematoda</taxon>
        <taxon>Chromadorea</taxon>
        <taxon>Rhabditida</taxon>
        <taxon>Rhabditina</taxon>
        <taxon>Rhabditomorpha</taxon>
        <taxon>Strongyloidea</taxon>
        <taxon>Heligmosomidae</taxon>
        <taxon>Heligmosomoides</taxon>
    </lineage>
</organism>
<accession>A0A183F8N4</accession>
<sequence length="82" mass="9120">MTVLQISHDLSRHCLDLTAEAQGHVQSNKEKDSPTFTKTTQLLVVHAKLKTTLAGLHSRVSDLNKRRSNPALNILLSVLDYT</sequence>
<evidence type="ECO:0000313" key="2">
    <source>
        <dbReference type="Proteomes" id="UP000050761"/>
    </source>
</evidence>
<accession>A0A3P7V0R5</accession>
<name>A0A183F8N4_HELPZ</name>
<reference evidence="3" key="2">
    <citation type="submission" date="2019-09" db="UniProtKB">
        <authorList>
            <consortium name="WormBaseParasite"/>
        </authorList>
    </citation>
    <scope>IDENTIFICATION</scope>
</reference>
<proteinExistence type="predicted"/>
<keyword evidence="2" id="KW-1185">Reference proteome</keyword>
<dbReference type="OrthoDB" id="5860513at2759"/>